<sequence length="1302" mass="144451">MAARLERAFGVSARTLLDVQSAWDAAKTTARSAAITKSYVPPFLQIKGADITRWATTGVTPRQRLAVFIRTLVNSTGVGLTKVEFPGNDDSERSGWDGEVTATQATPWVPSGHSGWEFGVNEDIKGKADGDFTKSVKAIPPKQRSEMTFVFVTPRPWAGKEAWVKAHKAKGLWKDVRVYDSSNLEEWLEQSIAGQTWFAHETRQDASGAISLDAADLLWGADCDPPLNPLLFADAVNSFRSTLVRMMTAQPFQPVVISADSKDEAVAFLSAAFATGDPELGAYRDRIIVFREPGTLSKLASPLANFIPVIQSRDVEKEFAPFRASMPSIIIYPRNATTSDPDITLETLSYESFSKALEAMGLEKDRIDKLSRESGRSPTVLRRRLSKLPAVRTPDWASDDQTASNLIPFVLAGAWKATNETDRAMLEIISGDVPFDELERRLNALLPLDSAPVWSAGQYRGVVSKIDALFAIQGRFTEADLRRFFDVAALVLSEDDPALDLPEEQQWAAGIYGKIREISGALREGLAETLVLLAVYGPALFKARLSFDTAAHANKLVRDLLTPLTRKALESQVDNLPLYSEAAPETFLSLIEADLATPEPVTLELMRPIGDIPFGRSHRTGLLWALENLAWADEFFMRTVLVLGRLAERVIDDNLVNKPSGSLSSIFRSWMPQTGAKIEHRKAALAKLVLKHPAVAWPICIEQFSAHSRIGHYSHKPRWRPDGHGLGNPITRGEDNEFALFAFELALAWPAHTRVTISDLIGCLEAIDGELRSKVWDVAERWVATASEADKADLREKIRTSALTNRVMKRRKSAGATADDRARKLYDDLQPTDPVLRHEWLFRQTWVDESSEELSDKDFDYAKREARIGKLRTAAVEEVFSYGGIEAVLQLAERGQASHNVGWFLAKVIDDEDKLVSTLTELAASQKLSGPRASLLSGALASSVQNSADRVLRQVVDRLPREQVGEFMTLSPFDRATWKLVDESGVAIADAYWKTVIPNWSRDVEDLKVAVPRLMAVGRPRAAFLLAHFDLKDLPARLVYDLLLAMTKSPEPSGTYMLQQHHLRDAFEVLNKSAQMSTEEMAGLEFAYIDIFDHGDGKPSNLSRAISMHPEMLVQAIAFAFKRDDDGVDPPELLLDNEELRSNRATASYKLLQAIELVPTKPDGVLEASTLIAWVEQARASIASLARQDIGDQMIGKVFSTAPAAEDGVWPTLAVRDALEQVANEHIERGLHVALRNARGVHWRGEGGAQERELAAKYRGWADAMEYTHPRVAAILRGVEKSYLSEAEWEDNDAKIARRMRY</sequence>
<proteinExistence type="predicted"/>
<gene>
    <name evidence="1" type="ORF">NS258_06210</name>
</gene>
<evidence type="ECO:0008006" key="3">
    <source>
        <dbReference type="Google" id="ProtNLM"/>
    </source>
</evidence>
<comment type="caution">
    <text evidence="1">The sequence shown here is derived from an EMBL/GenBank/DDBJ whole genome shotgun (WGS) entry which is preliminary data.</text>
</comment>
<accession>A0A147JA31</accession>
<dbReference type="Proteomes" id="UP000074410">
    <property type="component" value="Unassembled WGS sequence"/>
</dbReference>
<evidence type="ECO:0000313" key="2">
    <source>
        <dbReference type="Proteomes" id="UP000074410"/>
    </source>
</evidence>
<reference evidence="1 2" key="1">
    <citation type="journal article" date="2016" name="Front. Microbiol.">
        <title>Genomic Resource of Rice Seed Associated Bacteria.</title>
        <authorList>
            <person name="Midha S."/>
            <person name="Bansal K."/>
            <person name="Sharma S."/>
            <person name="Kumar N."/>
            <person name="Patil P.P."/>
            <person name="Chaudhry V."/>
            <person name="Patil P.B."/>
        </authorList>
    </citation>
    <scope>NUCLEOTIDE SEQUENCE [LARGE SCALE GENOMIC DNA]</scope>
    <source>
        <strain evidence="1 2">NS258</strain>
    </source>
</reference>
<organism evidence="1 2">
    <name type="scientific">Sphingomonas sanguinis</name>
    <dbReference type="NCBI Taxonomy" id="33051"/>
    <lineage>
        <taxon>Bacteria</taxon>
        <taxon>Pseudomonadati</taxon>
        <taxon>Pseudomonadota</taxon>
        <taxon>Alphaproteobacteria</taxon>
        <taxon>Sphingomonadales</taxon>
        <taxon>Sphingomonadaceae</taxon>
        <taxon>Sphingomonas</taxon>
    </lineage>
</organism>
<dbReference type="PATRIC" id="fig|33051.5.peg.2202"/>
<protein>
    <recommendedName>
        <fullName evidence="3">Addiction module antitoxin</fullName>
    </recommendedName>
</protein>
<name>A0A147JA31_9SPHN</name>
<evidence type="ECO:0000313" key="1">
    <source>
        <dbReference type="EMBL" id="KTW14855.1"/>
    </source>
</evidence>
<dbReference type="EMBL" id="LDTC01000044">
    <property type="protein sequence ID" value="KTW14855.1"/>
    <property type="molecule type" value="Genomic_DNA"/>
</dbReference>